<proteinExistence type="predicted"/>
<dbReference type="EMBL" id="JARBHB010000001">
    <property type="protein sequence ID" value="KAJ8897633.1"/>
    <property type="molecule type" value="Genomic_DNA"/>
</dbReference>
<dbReference type="Proteomes" id="UP001159363">
    <property type="component" value="Chromosome 1"/>
</dbReference>
<name>A0ABQ9ILP5_9NEOP</name>
<accession>A0ABQ9ILP5</accession>
<organism evidence="1 2">
    <name type="scientific">Dryococelus australis</name>
    <dbReference type="NCBI Taxonomy" id="614101"/>
    <lineage>
        <taxon>Eukaryota</taxon>
        <taxon>Metazoa</taxon>
        <taxon>Ecdysozoa</taxon>
        <taxon>Arthropoda</taxon>
        <taxon>Hexapoda</taxon>
        <taxon>Insecta</taxon>
        <taxon>Pterygota</taxon>
        <taxon>Neoptera</taxon>
        <taxon>Polyneoptera</taxon>
        <taxon>Phasmatodea</taxon>
        <taxon>Verophasmatodea</taxon>
        <taxon>Anareolatae</taxon>
        <taxon>Phasmatidae</taxon>
        <taxon>Eurycanthinae</taxon>
        <taxon>Dryococelus</taxon>
    </lineage>
</organism>
<keyword evidence="2" id="KW-1185">Reference proteome</keyword>
<protein>
    <submittedName>
        <fullName evidence="1">Uncharacterized protein</fullName>
    </submittedName>
</protein>
<evidence type="ECO:0000313" key="1">
    <source>
        <dbReference type="EMBL" id="KAJ8897633.1"/>
    </source>
</evidence>
<comment type="caution">
    <text evidence="1">The sequence shown here is derived from an EMBL/GenBank/DDBJ whole genome shotgun (WGS) entry which is preliminary data.</text>
</comment>
<evidence type="ECO:0000313" key="2">
    <source>
        <dbReference type="Proteomes" id="UP001159363"/>
    </source>
</evidence>
<sequence>MVFLLCHHSATAPEFKPAATNRKTISELRQEGAAVADRFDYSPPTKANRVQSPAGLLRTFASTNRAGRYRWSAGFLGDLPFTPLLHSGAAPLPPHFTIIGSQDFVAAADLEKWKPKLCGLVRAELRWQRRSGLRLRGAYIRSSVSCSCLQFACRMVRGRMLSDSTVCRNTRSLVASRALGDSQQYWALIEHAFRRVI</sequence>
<gene>
    <name evidence="1" type="ORF">PR048_002982</name>
</gene>
<reference evidence="1 2" key="1">
    <citation type="submission" date="2023-02" db="EMBL/GenBank/DDBJ databases">
        <title>LHISI_Scaffold_Assembly.</title>
        <authorList>
            <person name="Stuart O.P."/>
            <person name="Cleave R."/>
            <person name="Magrath M.J.L."/>
            <person name="Mikheyev A.S."/>
        </authorList>
    </citation>
    <scope>NUCLEOTIDE SEQUENCE [LARGE SCALE GENOMIC DNA]</scope>
    <source>
        <strain evidence="1">Daus_M_001</strain>
        <tissue evidence="1">Leg muscle</tissue>
    </source>
</reference>